<dbReference type="InterPro" id="IPR001128">
    <property type="entry name" value="Cyt_P450"/>
</dbReference>
<evidence type="ECO:0000313" key="9">
    <source>
        <dbReference type="Proteomes" id="UP000198660"/>
    </source>
</evidence>
<dbReference type="FunFam" id="1.10.630.10:FF:000018">
    <property type="entry name" value="Cytochrome P450 monooxygenase"/>
    <property type="match status" value="1"/>
</dbReference>
<dbReference type="RefSeq" id="WP_091833688.1">
    <property type="nucleotide sequence ID" value="NZ_FPAA01000002.1"/>
</dbReference>
<gene>
    <name evidence="8" type="ORF">SAMN05444972_10274</name>
</gene>
<evidence type="ECO:0000256" key="6">
    <source>
        <dbReference type="ARBA" id="ARBA00023033"/>
    </source>
</evidence>
<keyword evidence="4 7" id="KW-0560">Oxidoreductase</keyword>
<protein>
    <recommendedName>
        <fullName evidence="10">Cytochrome P450</fullName>
    </recommendedName>
</protein>
<dbReference type="GO" id="GO:0016705">
    <property type="term" value="F:oxidoreductase activity, acting on paired donors, with incorporation or reduction of molecular oxygen"/>
    <property type="evidence" value="ECO:0007669"/>
    <property type="project" value="InterPro"/>
</dbReference>
<evidence type="ECO:0000256" key="4">
    <source>
        <dbReference type="ARBA" id="ARBA00023002"/>
    </source>
</evidence>
<reference evidence="9" key="1">
    <citation type="submission" date="2016-10" db="EMBL/GenBank/DDBJ databases">
        <authorList>
            <person name="Varghese N."/>
            <person name="Submissions S."/>
        </authorList>
    </citation>
    <scope>NUCLEOTIDE SEQUENCE [LARGE SCALE GENOMIC DNA]</scope>
    <source>
        <strain evidence="9">DSM 45789</strain>
    </source>
</reference>
<accession>A0A1I6PR47</accession>
<dbReference type="Pfam" id="PF00067">
    <property type="entry name" value="p450"/>
    <property type="match status" value="1"/>
</dbReference>
<dbReference type="GO" id="GO:0020037">
    <property type="term" value="F:heme binding"/>
    <property type="evidence" value="ECO:0007669"/>
    <property type="project" value="InterPro"/>
</dbReference>
<evidence type="ECO:0000256" key="3">
    <source>
        <dbReference type="ARBA" id="ARBA00022723"/>
    </source>
</evidence>
<keyword evidence="6 7" id="KW-0503">Monooxygenase</keyword>
<evidence type="ECO:0000256" key="5">
    <source>
        <dbReference type="ARBA" id="ARBA00023004"/>
    </source>
</evidence>
<keyword evidence="2 7" id="KW-0349">Heme</keyword>
<evidence type="ECO:0000256" key="7">
    <source>
        <dbReference type="RuleBase" id="RU000461"/>
    </source>
</evidence>
<dbReference type="Proteomes" id="UP000198660">
    <property type="component" value="Unassembled WGS sequence"/>
</dbReference>
<proteinExistence type="inferred from homology"/>
<comment type="similarity">
    <text evidence="1 7">Belongs to the cytochrome P450 family.</text>
</comment>
<dbReference type="Gene3D" id="1.10.630.10">
    <property type="entry name" value="Cytochrome P450"/>
    <property type="match status" value="1"/>
</dbReference>
<dbReference type="SUPFAM" id="SSF48264">
    <property type="entry name" value="Cytochrome P450"/>
    <property type="match status" value="1"/>
</dbReference>
<dbReference type="PANTHER" id="PTHR46696">
    <property type="entry name" value="P450, PUTATIVE (EUROFUNG)-RELATED"/>
    <property type="match status" value="1"/>
</dbReference>
<dbReference type="GO" id="GO:0005506">
    <property type="term" value="F:iron ion binding"/>
    <property type="evidence" value="ECO:0007669"/>
    <property type="project" value="InterPro"/>
</dbReference>
<evidence type="ECO:0000313" key="8">
    <source>
        <dbReference type="EMBL" id="SFS42590.1"/>
    </source>
</evidence>
<dbReference type="CDD" id="cd11032">
    <property type="entry name" value="P450_EryK-like"/>
    <property type="match status" value="1"/>
</dbReference>
<dbReference type="PROSITE" id="PS00086">
    <property type="entry name" value="CYTOCHROME_P450"/>
    <property type="match status" value="1"/>
</dbReference>
<evidence type="ECO:0008006" key="10">
    <source>
        <dbReference type="Google" id="ProtNLM"/>
    </source>
</evidence>
<dbReference type="InterPro" id="IPR002397">
    <property type="entry name" value="Cyt_P450_B"/>
</dbReference>
<name>A0A1I6PR47_9BACL</name>
<keyword evidence="3 7" id="KW-0479">Metal-binding</keyword>
<dbReference type="GO" id="GO:0004497">
    <property type="term" value="F:monooxygenase activity"/>
    <property type="evidence" value="ECO:0007669"/>
    <property type="project" value="UniProtKB-KW"/>
</dbReference>
<dbReference type="InterPro" id="IPR017972">
    <property type="entry name" value="Cyt_P450_CS"/>
</dbReference>
<evidence type="ECO:0000256" key="2">
    <source>
        <dbReference type="ARBA" id="ARBA00022617"/>
    </source>
</evidence>
<keyword evidence="5 7" id="KW-0408">Iron</keyword>
<dbReference type="AlphaFoldDB" id="A0A1I6PR47"/>
<keyword evidence="9" id="KW-1185">Reference proteome</keyword>
<dbReference type="PANTHER" id="PTHR46696:SF1">
    <property type="entry name" value="CYTOCHROME P450 YJIB-RELATED"/>
    <property type="match status" value="1"/>
</dbReference>
<dbReference type="PRINTS" id="PR00359">
    <property type="entry name" value="BP450"/>
</dbReference>
<dbReference type="OrthoDB" id="9801155at2"/>
<evidence type="ECO:0000256" key="1">
    <source>
        <dbReference type="ARBA" id="ARBA00010617"/>
    </source>
</evidence>
<dbReference type="EMBL" id="FPAA01000002">
    <property type="protein sequence ID" value="SFS42590.1"/>
    <property type="molecule type" value="Genomic_DNA"/>
</dbReference>
<dbReference type="InterPro" id="IPR036396">
    <property type="entry name" value="Cyt_P450_sf"/>
</dbReference>
<sequence>MSVNISPIYLKDMTDLQSKRDQWEPYAWFHKMRNESPVFYDANQDVWNVFRYQDVKRVLSNYELFTSKRTRSFFPVAHTTENRSTVNFSDPPVHTHRRGFLSKAFSAKNISNWESRIKKVIDEIMTPIRDQDQFDMVEDFAIPLPIIVMAELLGVPSRDRELFKRWSTTMFLPHDKEKQSEIMQQKQQCLKEFAQYMIPIVQEKRKNPTNDIISDLIVTECDGEHLNDQEVLSSSMALLGGGFEQTTNLIANSFYCFLIDQKGIYPKLREEPNLIPLAMEEVLRYRFPVCLDRQVAQDTNVFGHEMKKGQMVVAWVSAANRDEQEFPHAEEFDIHRTENKKHLSFGAGAHFCPGSALARLKVRVALTTVIEHFADIRLPDSFCLEDHLIESVLGQSLKSLPVIVQMD</sequence>
<organism evidence="8 9">
    <name type="scientific">Marininema halotolerans</name>
    <dbReference type="NCBI Taxonomy" id="1155944"/>
    <lineage>
        <taxon>Bacteria</taxon>
        <taxon>Bacillati</taxon>
        <taxon>Bacillota</taxon>
        <taxon>Bacilli</taxon>
        <taxon>Bacillales</taxon>
        <taxon>Thermoactinomycetaceae</taxon>
        <taxon>Marininema</taxon>
    </lineage>
</organism>